<dbReference type="PANTHER" id="PTHR32308">
    <property type="entry name" value="LYASE BETA SUBUNIT, PUTATIVE (AFU_ORTHOLOGUE AFUA_4G13030)-RELATED"/>
    <property type="match status" value="1"/>
</dbReference>
<dbReference type="GO" id="GO:0016829">
    <property type="term" value="F:lyase activity"/>
    <property type="evidence" value="ECO:0007669"/>
    <property type="project" value="UniProtKB-KW"/>
</dbReference>
<dbReference type="InterPro" id="IPR040442">
    <property type="entry name" value="Pyrv_kinase-like_dom_sf"/>
</dbReference>
<evidence type="ECO:0000256" key="5">
    <source>
        <dbReference type="PIRSR" id="PIRSR015582-2"/>
    </source>
</evidence>
<keyword evidence="7" id="KW-0456">Lyase</keyword>
<accession>A0A069NKH1</accession>
<dbReference type="Gene3D" id="3.20.20.60">
    <property type="entry name" value="Phosphoenolpyruvate-binding domains"/>
    <property type="match status" value="1"/>
</dbReference>
<dbReference type="PANTHER" id="PTHR32308:SF0">
    <property type="entry name" value="HPCH_HPAI ALDOLASE_CITRATE LYASE DOMAIN-CONTAINING PROTEIN"/>
    <property type="match status" value="1"/>
</dbReference>
<dbReference type="EMBL" id="JFHE01000072">
    <property type="protein sequence ID" value="KDR25541.1"/>
    <property type="molecule type" value="Genomic_DNA"/>
</dbReference>
<evidence type="ECO:0000313" key="8">
    <source>
        <dbReference type="Proteomes" id="UP000027439"/>
    </source>
</evidence>
<feature type="binding site" evidence="5">
    <location>
        <position position="128"/>
    </location>
    <ligand>
        <name>Mg(2+)</name>
        <dbReference type="ChEBI" id="CHEBI:18420"/>
    </ligand>
</feature>
<organism evidence="7 8">
    <name type="scientific">Caballeronia grimmiae</name>
    <dbReference type="NCBI Taxonomy" id="1071679"/>
    <lineage>
        <taxon>Bacteria</taxon>
        <taxon>Pseudomonadati</taxon>
        <taxon>Pseudomonadota</taxon>
        <taxon>Betaproteobacteria</taxon>
        <taxon>Burkholderiales</taxon>
        <taxon>Burkholderiaceae</taxon>
        <taxon>Caballeronia</taxon>
    </lineage>
</organism>
<keyword evidence="3 5" id="KW-0460">Magnesium</keyword>
<dbReference type="GO" id="GO:0000287">
    <property type="term" value="F:magnesium ion binding"/>
    <property type="evidence" value="ECO:0007669"/>
    <property type="project" value="TreeGrafter"/>
</dbReference>
<feature type="binding site" evidence="5">
    <location>
        <position position="155"/>
    </location>
    <ligand>
        <name>Mg(2+)</name>
        <dbReference type="ChEBI" id="CHEBI:18420"/>
    </ligand>
</feature>
<dbReference type="InterPro" id="IPR015813">
    <property type="entry name" value="Pyrv/PenolPyrv_kinase-like_dom"/>
</dbReference>
<evidence type="ECO:0000259" key="6">
    <source>
        <dbReference type="Pfam" id="PF03328"/>
    </source>
</evidence>
<dbReference type="InterPro" id="IPR005000">
    <property type="entry name" value="Aldolase/citrate-lyase_domain"/>
</dbReference>
<keyword evidence="2 5" id="KW-0479">Metal-binding</keyword>
<dbReference type="AlphaFoldDB" id="A0A069NKH1"/>
<evidence type="ECO:0000313" key="7">
    <source>
        <dbReference type="EMBL" id="KDR25541.1"/>
    </source>
</evidence>
<feature type="domain" description="HpcH/HpaI aldolase/citrate lyase" evidence="6">
    <location>
        <begin position="2"/>
        <end position="227"/>
    </location>
</feature>
<feature type="binding site" evidence="4">
    <location>
        <position position="64"/>
    </location>
    <ligand>
        <name>substrate</name>
    </ligand>
</feature>
<dbReference type="Pfam" id="PF03328">
    <property type="entry name" value="HpcH_HpaI"/>
    <property type="match status" value="1"/>
</dbReference>
<dbReference type="OrthoDB" id="348111at2"/>
<evidence type="ECO:0000256" key="3">
    <source>
        <dbReference type="ARBA" id="ARBA00022842"/>
    </source>
</evidence>
<dbReference type="GO" id="GO:0006107">
    <property type="term" value="P:oxaloacetate metabolic process"/>
    <property type="evidence" value="ECO:0007669"/>
    <property type="project" value="TreeGrafter"/>
</dbReference>
<feature type="binding site" evidence="4">
    <location>
        <position position="128"/>
    </location>
    <ligand>
        <name>substrate</name>
    </ligand>
</feature>
<dbReference type="STRING" id="1071679.BG57_30375"/>
<proteinExistence type="predicted"/>
<dbReference type="InterPro" id="IPR011206">
    <property type="entry name" value="Citrate_lyase_beta/mcl1/mcl2"/>
</dbReference>
<evidence type="ECO:0000256" key="4">
    <source>
        <dbReference type="PIRSR" id="PIRSR015582-1"/>
    </source>
</evidence>
<name>A0A069NKH1_9BURK</name>
<sequence>MRSFLFVPADSRRKLEKSLTSSADAVIFDLEDAVAPERKADARRCLAEFLAENRNAIEKRVFIRLNDLTTGLTLDDLAATMPFRPDGYVLPKSRGGCDVRMLGLYLDAFEKAYPGDSFATNIIAIATETATSVFSLNTYKDASSRLYGLMWGAEDLSADVGARTAHLNGQWTPVFDLARSMCLFAASHAGVIAIDTIPAEIHNAEALRLESDIARRDGFAAKAAIHPAQVGVINEAFSPSAEERAWATRVMAAFGSGDGVATLDGRMLDRPHLKLATRLLTATSAVDTKAGE</sequence>
<dbReference type="PIRSF" id="PIRSF015582">
    <property type="entry name" value="Cit_lyase_B"/>
    <property type="match status" value="1"/>
</dbReference>
<reference evidence="7 8" key="1">
    <citation type="submission" date="2014-03" db="EMBL/GenBank/DDBJ databases">
        <title>Draft Genome Sequences of Four Burkholderia Strains.</title>
        <authorList>
            <person name="Liu X.Y."/>
            <person name="Li C.X."/>
            <person name="Xu J.H."/>
        </authorList>
    </citation>
    <scope>NUCLEOTIDE SEQUENCE [LARGE SCALE GENOMIC DNA]</scope>
    <source>
        <strain evidence="7 8">R27</strain>
    </source>
</reference>
<comment type="cofactor">
    <cofactor evidence="1">
        <name>Mg(2+)</name>
        <dbReference type="ChEBI" id="CHEBI:18420"/>
    </cofactor>
</comment>
<evidence type="ECO:0000256" key="2">
    <source>
        <dbReference type="ARBA" id="ARBA00022723"/>
    </source>
</evidence>
<dbReference type="SUPFAM" id="SSF51621">
    <property type="entry name" value="Phosphoenolpyruvate/pyruvate domain"/>
    <property type="match status" value="1"/>
</dbReference>
<comment type="caution">
    <text evidence="7">The sequence shown here is derived from an EMBL/GenBank/DDBJ whole genome shotgun (WGS) entry which is preliminary data.</text>
</comment>
<dbReference type="eggNOG" id="COG2301">
    <property type="taxonomic scope" value="Bacteria"/>
</dbReference>
<gene>
    <name evidence="7" type="ORF">BG57_30375</name>
</gene>
<protein>
    <submittedName>
        <fullName evidence="7">Citrate lyase</fullName>
    </submittedName>
</protein>
<dbReference type="Proteomes" id="UP000027439">
    <property type="component" value="Unassembled WGS sequence"/>
</dbReference>
<evidence type="ECO:0000256" key="1">
    <source>
        <dbReference type="ARBA" id="ARBA00001946"/>
    </source>
</evidence>